<dbReference type="RefSeq" id="WP_204201744.1">
    <property type="nucleotide sequence ID" value="NZ_JAFELM010000012.1"/>
</dbReference>
<evidence type="ECO:0000313" key="3">
    <source>
        <dbReference type="Proteomes" id="UP001518925"/>
    </source>
</evidence>
<protein>
    <submittedName>
        <fullName evidence="2">YtzI protein</fullName>
    </submittedName>
</protein>
<reference evidence="2 3" key="1">
    <citation type="submission" date="2021-02" db="EMBL/GenBank/DDBJ databases">
        <title>Bacillus sp. RD4P76, an endophyte from a halophyte.</title>
        <authorList>
            <person name="Sun J.-Q."/>
        </authorList>
    </citation>
    <scope>NUCLEOTIDE SEQUENCE [LARGE SCALE GENOMIC DNA]</scope>
    <source>
        <strain evidence="2 3">RD4P76</strain>
    </source>
</reference>
<keyword evidence="1" id="KW-0812">Transmembrane</keyword>
<dbReference type="NCBIfam" id="NF033232">
    <property type="entry name" value="small_YtzI"/>
    <property type="match status" value="1"/>
</dbReference>
<evidence type="ECO:0000313" key="2">
    <source>
        <dbReference type="EMBL" id="MBM6616351.1"/>
    </source>
</evidence>
<proteinExistence type="predicted"/>
<keyword evidence="3" id="KW-1185">Reference proteome</keyword>
<dbReference type="Proteomes" id="UP001518925">
    <property type="component" value="Unassembled WGS sequence"/>
</dbReference>
<feature type="transmembrane region" description="Helical" evidence="1">
    <location>
        <begin position="6"/>
        <end position="23"/>
    </location>
</feature>
<organism evidence="2 3">
    <name type="scientific">Bacillus suaedaesalsae</name>
    <dbReference type="NCBI Taxonomy" id="2810349"/>
    <lineage>
        <taxon>Bacteria</taxon>
        <taxon>Bacillati</taxon>
        <taxon>Bacillota</taxon>
        <taxon>Bacilli</taxon>
        <taxon>Bacillales</taxon>
        <taxon>Bacillaceae</taxon>
        <taxon>Bacillus</taxon>
    </lineage>
</organism>
<keyword evidence="1" id="KW-1133">Transmembrane helix</keyword>
<dbReference type="InterPro" id="IPR047753">
    <property type="entry name" value="YtzI-like"/>
</dbReference>
<accession>A0ABS2DD09</accession>
<dbReference type="EMBL" id="JAFELM010000012">
    <property type="protein sequence ID" value="MBM6616351.1"/>
    <property type="molecule type" value="Genomic_DNA"/>
</dbReference>
<name>A0ABS2DD09_9BACI</name>
<gene>
    <name evidence="2" type="primary">ytzI</name>
    <name evidence="2" type="ORF">JR050_01480</name>
</gene>
<sequence length="60" mass="6943">MYTILIISIIVVIIILLLSVITINKGYAYKQTIDQLDDNPYLKEQTELTESGEKKRVEEE</sequence>
<comment type="caution">
    <text evidence="2">The sequence shown here is derived from an EMBL/GenBank/DDBJ whole genome shotgun (WGS) entry which is preliminary data.</text>
</comment>
<evidence type="ECO:0000256" key="1">
    <source>
        <dbReference type="SAM" id="Phobius"/>
    </source>
</evidence>
<keyword evidence="1" id="KW-0472">Membrane</keyword>